<organism evidence="3 4">
    <name type="scientific">Maribacter chungangensis</name>
    <dbReference type="NCBI Taxonomy" id="1069117"/>
    <lineage>
        <taxon>Bacteria</taxon>
        <taxon>Pseudomonadati</taxon>
        <taxon>Bacteroidota</taxon>
        <taxon>Flavobacteriia</taxon>
        <taxon>Flavobacteriales</taxon>
        <taxon>Flavobacteriaceae</taxon>
        <taxon>Maribacter</taxon>
    </lineage>
</organism>
<evidence type="ECO:0000313" key="4">
    <source>
        <dbReference type="Proteomes" id="UP001597012"/>
    </source>
</evidence>
<keyword evidence="4" id="KW-1185">Reference proteome</keyword>
<feature type="transmembrane region" description="Helical" evidence="2">
    <location>
        <begin position="122"/>
        <end position="140"/>
    </location>
</feature>
<dbReference type="Proteomes" id="UP001597012">
    <property type="component" value="Unassembled WGS sequence"/>
</dbReference>
<keyword evidence="2" id="KW-0812">Transmembrane</keyword>
<evidence type="ECO:0000313" key="3">
    <source>
        <dbReference type="EMBL" id="MFD0796444.1"/>
    </source>
</evidence>
<keyword evidence="2" id="KW-1133">Transmembrane helix</keyword>
<evidence type="ECO:0000256" key="2">
    <source>
        <dbReference type="SAM" id="Phobius"/>
    </source>
</evidence>
<accession>A0ABW3B1D1</accession>
<gene>
    <name evidence="3" type="ORF">ACFQZJ_03160</name>
</gene>
<proteinExistence type="predicted"/>
<sequence>MVIANVRLFFPGKTAVLLAHEKINQIYHELHIITLETALVVRTFFFVVFGPSIVITSLLNLKVSLISLRIINSIYTIRFVIWKVFEVNDILPRLFVAPRGLLTVLLFYAIREEAQIVNFESGFLLFIIISTSLIMTWAMLKDKKKINPPTEEIAKEYTGQNSQQETLPTQQ</sequence>
<protein>
    <submittedName>
        <fullName evidence="3">Uncharacterized protein</fullName>
    </submittedName>
</protein>
<dbReference type="EMBL" id="JBHTHY010000003">
    <property type="protein sequence ID" value="MFD0796444.1"/>
    <property type="molecule type" value="Genomic_DNA"/>
</dbReference>
<feature type="region of interest" description="Disordered" evidence="1">
    <location>
        <begin position="151"/>
        <end position="171"/>
    </location>
</feature>
<reference evidence="4" key="1">
    <citation type="journal article" date="2019" name="Int. J. Syst. Evol. Microbiol.">
        <title>The Global Catalogue of Microorganisms (GCM) 10K type strain sequencing project: providing services to taxonomists for standard genome sequencing and annotation.</title>
        <authorList>
            <consortium name="The Broad Institute Genomics Platform"/>
            <consortium name="The Broad Institute Genome Sequencing Center for Infectious Disease"/>
            <person name="Wu L."/>
            <person name="Ma J."/>
        </authorList>
    </citation>
    <scope>NUCLEOTIDE SEQUENCE [LARGE SCALE GENOMIC DNA]</scope>
    <source>
        <strain evidence="4">CCUG 61948</strain>
    </source>
</reference>
<name>A0ABW3B1D1_9FLAO</name>
<comment type="caution">
    <text evidence="3">The sequence shown here is derived from an EMBL/GenBank/DDBJ whole genome shotgun (WGS) entry which is preliminary data.</text>
</comment>
<evidence type="ECO:0000256" key="1">
    <source>
        <dbReference type="SAM" id="MobiDB-lite"/>
    </source>
</evidence>
<feature type="transmembrane region" description="Helical" evidence="2">
    <location>
        <begin position="39"/>
        <end position="59"/>
    </location>
</feature>
<feature type="compositionally biased region" description="Polar residues" evidence="1">
    <location>
        <begin position="158"/>
        <end position="171"/>
    </location>
</feature>
<keyword evidence="2" id="KW-0472">Membrane</keyword>